<dbReference type="OMA" id="HLQAMIC"/>
<dbReference type="AlphaFoldDB" id="S8CDW1"/>
<name>S8CDW1_DACHA</name>
<gene>
    <name evidence="2" type="ORF">H072_288</name>
</gene>
<comment type="caution">
    <text evidence="2">The sequence shown here is derived from an EMBL/GenBank/DDBJ whole genome shotgun (WGS) entry which is preliminary data.</text>
</comment>
<dbReference type="HOGENOM" id="CLU_444111_0_0_1"/>
<organism evidence="2 3">
    <name type="scientific">Dactylellina haptotyla (strain CBS 200.50)</name>
    <name type="common">Nematode-trapping fungus</name>
    <name type="synonym">Monacrosporium haptotylum</name>
    <dbReference type="NCBI Taxonomy" id="1284197"/>
    <lineage>
        <taxon>Eukaryota</taxon>
        <taxon>Fungi</taxon>
        <taxon>Dikarya</taxon>
        <taxon>Ascomycota</taxon>
        <taxon>Pezizomycotina</taxon>
        <taxon>Orbiliomycetes</taxon>
        <taxon>Orbiliales</taxon>
        <taxon>Orbiliaceae</taxon>
        <taxon>Dactylellina</taxon>
    </lineage>
</organism>
<reference evidence="3" key="2">
    <citation type="submission" date="2013-04" db="EMBL/GenBank/DDBJ databases">
        <title>Genomic mechanisms accounting for the adaptation to parasitism in nematode-trapping fungi.</title>
        <authorList>
            <person name="Ahren D.G."/>
        </authorList>
    </citation>
    <scope>NUCLEOTIDE SEQUENCE [LARGE SCALE GENOMIC DNA]</scope>
    <source>
        <strain evidence="3">CBS 200.50</strain>
    </source>
</reference>
<sequence>MDLVSPATRDLLVEFCHDVNAWHDQSCWIARGLLLPPPAMTAGTNSDINSDINSGINSGINPPVTAPSATAAAAAAAPAKPVGSVISRFERLPGEIRNEIYTYLLCPTRNTSFERSPTNPYRYRGLAPTKAGNEPDDSDNDDDVELVVYSNGNTVPKLQRIRIYHDILRTTRKIYREAHGFLYTACGPVLKVKGLPFNTPLCRLMGRLGFRWFYTSDRGDSKIEGSVGTLEFRWKDGSEPDDFQGEVYARRKGQPDIVLLGPQVVEFVKWLQVLKIKDIAQRELFILRFHFHNPANIFGEPIADSAKVTKLHWKILNEFRFFKGTGIIYDEVSGFDNQYEGKFLTFMNQPIVWIRSEILRIVDLSRSIAKQGATVEDDSDLVDNFCRWIFIGDLIRNKIENSFEHITQFYPRMDDLYPMLTLRQVFQISFYNFAKCFFLMIVKDILPEALGIKDPMDTLKDICQDLDDLTEQTMDVKHGEGSGRVLVLTPYQISRVNHLQAMICVYCQEKGLLNKGIEYFDKCVAHSEGERRQMLGFLAEAAKTWREDGSGDRVTEELMEFLLQVFPEGDLEITMLPQMKSSRIDYERRLLRKYGYVGDPLLDRFVQHPPEKQGSELEPPEIAIDWEAYRNSKTARKVWLGTGMEETFVADI</sequence>
<evidence type="ECO:0000313" key="2">
    <source>
        <dbReference type="EMBL" id="EPS45837.1"/>
    </source>
</evidence>
<proteinExistence type="predicted"/>
<dbReference type="Proteomes" id="UP000015100">
    <property type="component" value="Unassembled WGS sequence"/>
</dbReference>
<accession>S8CDW1</accession>
<feature type="region of interest" description="Disordered" evidence="1">
    <location>
        <begin position="117"/>
        <end position="141"/>
    </location>
</feature>
<evidence type="ECO:0000256" key="1">
    <source>
        <dbReference type="SAM" id="MobiDB-lite"/>
    </source>
</evidence>
<dbReference type="OrthoDB" id="2951834at2759"/>
<reference evidence="2 3" key="1">
    <citation type="journal article" date="2013" name="PLoS Genet.">
        <title>Genomic mechanisms accounting for the adaptation to parasitism in nematode-trapping fungi.</title>
        <authorList>
            <person name="Meerupati T."/>
            <person name="Andersson K.M."/>
            <person name="Friman E."/>
            <person name="Kumar D."/>
            <person name="Tunlid A."/>
            <person name="Ahren D."/>
        </authorList>
    </citation>
    <scope>NUCLEOTIDE SEQUENCE [LARGE SCALE GENOMIC DNA]</scope>
    <source>
        <strain evidence="2 3">CBS 200.50</strain>
    </source>
</reference>
<dbReference type="EMBL" id="AQGS01000003">
    <property type="protein sequence ID" value="EPS45837.1"/>
    <property type="molecule type" value="Genomic_DNA"/>
</dbReference>
<evidence type="ECO:0000313" key="3">
    <source>
        <dbReference type="Proteomes" id="UP000015100"/>
    </source>
</evidence>
<keyword evidence="3" id="KW-1185">Reference proteome</keyword>
<protein>
    <submittedName>
        <fullName evidence="2">Uncharacterized protein</fullName>
    </submittedName>
</protein>